<dbReference type="Pfam" id="PF07099">
    <property type="entry name" value="DUF1361"/>
    <property type="match status" value="1"/>
</dbReference>
<name>A0A6S6SNA4_9BACT</name>
<feature type="transmembrane region" description="Helical" evidence="1">
    <location>
        <begin position="148"/>
        <end position="168"/>
    </location>
</feature>
<keyword evidence="1" id="KW-0812">Transmembrane</keyword>
<feature type="transmembrane region" description="Helical" evidence="1">
    <location>
        <begin position="21"/>
        <end position="38"/>
    </location>
</feature>
<feature type="transmembrane region" description="Helical" evidence="1">
    <location>
        <begin position="106"/>
        <end position="128"/>
    </location>
</feature>
<feature type="transmembrane region" description="Helical" evidence="1">
    <location>
        <begin position="50"/>
        <end position="70"/>
    </location>
</feature>
<dbReference type="AlphaFoldDB" id="A0A6S6SNA4"/>
<gene>
    <name evidence="2" type="ORF">HELGO_WM33546</name>
</gene>
<feature type="transmembrane region" description="Helical" evidence="1">
    <location>
        <begin position="76"/>
        <end position="94"/>
    </location>
</feature>
<sequence length="266" mass="31247">MDVLIKTCYISKSTLYFKVDLFFIFLLFYALIYMKSFIRFCQKNILERPFIAALGLLFLFNFGLTFFRVLYAQEGYFLFLVWNLFLAFLPFVFIHGASYFRNKKGASFVVFLLGGISLLFLPNSPYIITDLFHLKYWNHTAPLWFDTVMIFSYASTGFILFYATLLMMEKLLKTYFKTGTATFFLLGIIFLNAFGIYLGRYMRFNSWDIISNPMGLMEEVVSYISNPLGHPRIWGITFTYGMLFFVGYCCIKLFQQTIQNEQSRSV</sequence>
<organism evidence="2">
    <name type="scientific">uncultured Aureispira sp</name>
    <dbReference type="NCBI Taxonomy" id="1331704"/>
    <lineage>
        <taxon>Bacteria</taxon>
        <taxon>Pseudomonadati</taxon>
        <taxon>Bacteroidota</taxon>
        <taxon>Saprospiria</taxon>
        <taxon>Saprospirales</taxon>
        <taxon>Saprospiraceae</taxon>
        <taxon>Aureispira</taxon>
        <taxon>environmental samples</taxon>
    </lineage>
</organism>
<protein>
    <submittedName>
        <fullName evidence="2">Membrane protein, putative</fullName>
    </submittedName>
</protein>
<evidence type="ECO:0000256" key="1">
    <source>
        <dbReference type="SAM" id="Phobius"/>
    </source>
</evidence>
<keyword evidence="1" id="KW-0472">Membrane</keyword>
<keyword evidence="1" id="KW-1133">Transmembrane helix</keyword>
<evidence type="ECO:0000313" key="2">
    <source>
        <dbReference type="EMBL" id="CAA6804435.1"/>
    </source>
</evidence>
<accession>A0A6S6SNA4</accession>
<feature type="transmembrane region" description="Helical" evidence="1">
    <location>
        <begin position="233"/>
        <end position="254"/>
    </location>
</feature>
<dbReference type="InterPro" id="IPR009793">
    <property type="entry name" value="DUF1361"/>
</dbReference>
<proteinExistence type="predicted"/>
<dbReference type="EMBL" id="CACVAQ010000099">
    <property type="protein sequence ID" value="CAA6804435.1"/>
    <property type="molecule type" value="Genomic_DNA"/>
</dbReference>
<reference evidence="2" key="1">
    <citation type="submission" date="2020-01" db="EMBL/GenBank/DDBJ databases">
        <authorList>
            <person name="Meier V. D."/>
            <person name="Meier V D."/>
        </authorList>
    </citation>
    <scope>NUCLEOTIDE SEQUENCE</scope>
    <source>
        <strain evidence="2">HLG_WM_MAG_10</strain>
    </source>
</reference>
<feature type="transmembrane region" description="Helical" evidence="1">
    <location>
        <begin position="180"/>
        <end position="198"/>
    </location>
</feature>